<dbReference type="RefSeq" id="WP_126579348.1">
    <property type="nucleotide sequence ID" value="NZ_BIFR01000001.1"/>
</dbReference>
<evidence type="ECO:0000256" key="2">
    <source>
        <dbReference type="SAM" id="Phobius"/>
    </source>
</evidence>
<evidence type="ECO:0000313" key="3">
    <source>
        <dbReference type="EMBL" id="GCE11662.1"/>
    </source>
</evidence>
<dbReference type="Proteomes" id="UP000287352">
    <property type="component" value="Unassembled WGS sequence"/>
</dbReference>
<evidence type="ECO:0000256" key="1">
    <source>
        <dbReference type="SAM" id="MobiDB-lite"/>
    </source>
</evidence>
<reference evidence="4" key="1">
    <citation type="submission" date="2018-12" db="EMBL/GenBank/DDBJ databases">
        <title>Tengunoibacter tsumagoiensis gen. nov., sp. nov., Dictyobacter kobayashii sp. nov., D. alpinus sp. nov., and D. joshuensis sp. nov. and description of Dictyobacteraceae fam. nov. within the order Ktedonobacterales isolated from Tengu-no-mugimeshi.</title>
        <authorList>
            <person name="Wang C.M."/>
            <person name="Zheng Y."/>
            <person name="Sakai Y."/>
            <person name="Toyoda A."/>
            <person name="Minakuchi Y."/>
            <person name="Abe K."/>
            <person name="Yokota A."/>
            <person name="Yabe S."/>
        </authorList>
    </citation>
    <scope>NUCLEOTIDE SEQUENCE [LARGE SCALE GENOMIC DNA]</scope>
    <source>
        <strain evidence="4">Uno3</strain>
    </source>
</reference>
<feature type="compositionally biased region" description="Polar residues" evidence="1">
    <location>
        <begin position="1"/>
        <end position="11"/>
    </location>
</feature>
<dbReference type="AlphaFoldDB" id="A0A401ZXU9"/>
<accession>A0A401ZXU9</accession>
<protein>
    <submittedName>
        <fullName evidence="3">Uncharacterized protein</fullName>
    </submittedName>
</protein>
<keyword evidence="2" id="KW-1133">Transmembrane helix</keyword>
<gene>
    <name evidence="3" type="ORF">KTT_15210</name>
</gene>
<keyword evidence="4" id="KW-1185">Reference proteome</keyword>
<feature type="region of interest" description="Disordered" evidence="1">
    <location>
        <begin position="1"/>
        <end position="24"/>
    </location>
</feature>
<keyword evidence="2" id="KW-0472">Membrane</keyword>
<comment type="caution">
    <text evidence="3">The sequence shown here is derived from an EMBL/GenBank/DDBJ whole genome shotgun (WGS) entry which is preliminary data.</text>
</comment>
<dbReference type="EMBL" id="BIFR01000001">
    <property type="protein sequence ID" value="GCE11662.1"/>
    <property type="molecule type" value="Genomic_DNA"/>
</dbReference>
<organism evidence="3 4">
    <name type="scientific">Tengunoibacter tsumagoiensis</name>
    <dbReference type="NCBI Taxonomy" id="2014871"/>
    <lineage>
        <taxon>Bacteria</taxon>
        <taxon>Bacillati</taxon>
        <taxon>Chloroflexota</taxon>
        <taxon>Ktedonobacteria</taxon>
        <taxon>Ktedonobacterales</taxon>
        <taxon>Dictyobacteraceae</taxon>
        <taxon>Tengunoibacter</taxon>
    </lineage>
</organism>
<feature type="transmembrane region" description="Helical" evidence="2">
    <location>
        <begin position="108"/>
        <end position="129"/>
    </location>
</feature>
<sequence length="133" mass="14227">MPKKSANSRATAQRQKAKAQKGFELVRPATAEAEEEIAPLPTRAPAATATLPETEEYSAEPIVPATPKGGSAAARMAARRQAGARVQQQRNSASLITAEHFAYVRKDLIFIAILAVLMIAIIIGGYVILGRNF</sequence>
<evidence type="ECO:0000313" key="4">
    <source>
        <dbReference type="Proteomes" id="UP000287352"/>
    </source>
</evidence>
<keyword evidence="2" id="KW-0812">Transmembrane</keyword>
<name>A0A401ZXU9_9CHLR</name>
<feature type="region of interest" description="Disordered" evidence="1">
    <location>
        <begin position="52"/>
        <end position="79"/>
    </location>
</feature>
<proteinExistence type="predicted"/>